<name>A0ABS9K3B5_9RHOO</name>
<comment type="caution">
    <text evidence="1">The sequence shown here is derived from an EMBL/GenBank/DDBJ whole genome shotgun (WGS) entry which is preliminary data.</text>
</comment>
<dbReference type="Proteomes" id="UP001165384">
    <property type="component" value="Unassembled WGS sequence"/>
</dbReference>
<evidence type="ECO:0000313" key="2">
    <source>
        <dbReference type="Proteomes" id="UP001165384"/>
    </source>
</evidence>
<protein>
    <submittedName>
        <fullName evidence="1">Uncharacterized protein</fullName>
    </submittedName>
</protein>
<sequence length="151" mass="16833">MFAPGFVQICGNLFGPHRAIAFAIQIQLEDALHQTRLGLINGQSLFALTLVAELFRLDCLVAERRPRTVPVTLPSVLLHRPQSVLAVFLALVLIEDGEDFARHFAGRVIACLLGDRDQPHAHLFEIALIESELQSITEEARQAMHDDGFER</sequence>
<proteinExistence type="predicted"/>
<reference evidence="1" key="1">
    <citation type="submission" date="2022-01" db="EMBL/GenBank/DDBJ databases">
        <authorList>
            <person name="Jo J.-H."/>
            <person name="Im W.-T."/>
        </authorList>
    </citation>
    <scope>NUCLEOTIDE SEQUENCE</scope>
    <source>
        <strain evidence="1">XY25</strain>
    </source>
</reference>
<organism evidence="1 2">
    <name type="scientific">Dechloromonas hankyongensis</name>
    <dbReference type="NCBI Taxonomy" id="2908002"/>
    <lineage>
        <taxon>Bacteria</taxon>
        <taxon>Pseudomonadati</taxon>
        <taxon>Pseudomonadota</taxon>
        <taxon>Betaproteobacteria</taxon>
        <taxon>Rhodocyclales</taxon>
        <taxon>Azonexaceae</taxon>
        <taxon>Dechloromonas</taxon>
    </lineage>
</organism>
<gene>
    <name evidence="1" type="ORF">LZ012_11545</name>
</gene>
<dbReference type="EMBL" id="JAKLTN010000002">
    <property type="protein sequence ID" value="MCG2577626.1"/>
    <property type="molecule type" value="Genomic_DNA"/>
</dbReference>
<keyword evidence="2" id="KW-1185">Reference proteome</keyword>
<evidence type="ECO:0000313" key="1">
    <source>
        <dbReference type="EMBL" id="MCG2577626.1"/>
    </source>
</evidence>
<accession>A0ABS9K3B5</accession>